<feature type="transmembrane region" description="Helical" evidence="7">
    <location>
        <begin position="183"/>
        <end position="203"/>
    </location>
</feature>
<dbReference type="PANTHER" id="PTHR12246">
    <property type="entry name" value="PALMITOYLTRANSFERASE ZDHHC16"/>
    <property type="match status" value="1"/>
</dbReference>
<feature type="transmembrane region" description="Helical" evidence="7">
    <location>
        <begin position="209"/>
        <end position="229"/>
    </location>
</feature>
<evidence type="ECO:0000256" key="2">
    <source>
        <dbReference type="ARBA" id="ARBA00022679"/>
    </source>
</evidence>
<feature type="domain" description="Palmitoyltransferase DHHC" evidence="8">
    <location>
        <begin position="138"/>
        <end position="273"/>
    </location>
</feature>
<dbReference type="EC" id="2.3.1.225" evidence="7"/>
<evidence type="ECO:0000313" key="10">
    <source>
        <dbReference type="Proteomes" id="UP001634394"/>
    </source>
</evidence>
<feature type="transmembrane region" description="Helical" evidence="7">
    <location>
        <begin position="34"/>
        <end position="54"/>
    </location>
</feature>
<keyword evidence="6 7" id="KW-0012">Acyltransferase</keyword>
<evidence type="ECO:0000256" key="4">
    <source>
        <dbReference type="ARBA" id="ARBA00022989"/>
    </source>
</evidence>
<dbReference type="AlphaFoldDB" id="A0ABD3TKU9"/>
<evidence type="ECO:0000256" key="7">
    <source>
        <dbReference type="RuleBase" id="RU079119"/>
    </source>
</evidence>
<feature type="transmembrane region" description="Helical" evidence="7">
    <location>
        <begin position="241"/>
        <end position="258"/>
    </location>
</feature>
<keyword evidence="10" id="KW-1185">Reference proteome</keyword>
<organism evidence="9 10">
    <name type="scientific">Sinanodonta woodiana</name>
    <name type="common">Chinese pond mussel</name>
    <name type="synonym">Anodonta woodiana</name>
    <dbReference type="NCBI Taxonomy" id="1069815"/>
    <lineage>
        <taxon>Eukaryota</taxon>
        <taxon>Metazoa</taxon>
        <taxon>Spiralia</taxon>
        <taxon>Lophotrochozoa</taxon>
        <taxon>Mollusca</taxon>
        <taxon>Bivalvia</taxon>
        <taxon>Autobranchia</taxon>
        <taxon>Heteroconchia</taxon>
        <taxon>Palaeoheterodonta</taxon>
        <taxon>Unionida</taxon>
        <taxon>Unionoidea</taxon>
        <taxon>Unionidae</taxon>
        <taxon>Unioninae</taxon>
        <taxon>Sinanodonta</taxon>
    </lineage>
</organism>
<keyword evidence="4 7" id="KW-1133">Transmembrane helix</keyword>
<evidence type="ECO:0000313" key="9">
    <source>
        <dbReference type="EMBL" id="KAL3837635.1"/>
    </source>
</evidence>
<sequence length="328" mass="38416">MTENIKSITMGLFGWVKKRVRFRIRDGTDLESEILNIIAGPIYLYTILSVWVLMMFEVIPYFYISTCLLHRCFITTVLVEMMSNWLCMMYVSNKFSPGLAQDRCMDDIKNIKHSNNGLLPQTEAASVANKQKLYWYWRPCLSCNISRPPRCYHCPMCYTCILKRDHHCFFARSCIGLHNQRHFIVFLAWASLGTTYSALHFVYYFLKVYWSHVSILDLFAPFTLIRWIFGYSSLYLTHTMLTATFMIFFILLSTTFLINQVELIAKGITTFESKVIDRGKVKVTDSRNLNDKIRAVFGSYWALNFLVPLHLIFRPVEDPLNWPSIKIT</sequence>
<reference evidence="9 10" key="1">
    <citation type="submission" date="2024-11" db="EMBL/GenBank/DDBJ databases">
        <title>Chromosome-level genome assembly of the freshwater bivalve Anodonta woodiana.</title>
        <authorList>
            <person name="Chen X."/>
        </authorList>
    </citation>
    <scope>NUCLEOTIDE SEQUENCE [LARGE SCALE GENOMIC DNA]</scope>
    <source>
        <strain evidence="9">MN2024</strain>
        <tissue evidence="9">Gills</tissue>
    </source>
</reference>
<gene>
    <name evidence="9" type="ORF">ACJMK2_022981</name>
</gene>
<dbReference type="EMBL" id="JBJQND010000018">
    <property type="protein sequence ID" value="KAL3837635.1"/>
    <property type="molecule type" value="Genomic_DNA"/>
</dbReference>
<comment type="subcellular location">
    <subcellularLocation>
        <location evidence="1">Membrane</location>
        <topology evidence="1">Multi-pass membrane protein</topology>
    </subcellularLocation>
</comment>
<dbReference type="InterPro" id="IPR039859">
    <property type="entry name" value="PFA4/ZDH16/20/ERF2-like"/>
</dbReference>
<dbReference type="InterPro" id="IPR001594">
    <property type="entry name" value="Palmitoyltrfase_DHHC"/>
</dbReference>
<dbReference type="GO" id="GO:0016020">
    <property type="term" value="C:membrane"/>
    <property type="evidence" value="ECO:0007669"/>
    <property type="project" value="UniProtKB-SubCell"/>
</dbReference>
<dbReference type="Pfam" id="PF01529">
    <property type="entry name" value="DHHC"/>
    <property type="match status" value="1"/>
</dbReference>
<comment type="domain">
    <text evidence="7">The DHHC domain is required for palmitoyltransferase activity.</text>
</comment>
<comment type="catalytic activity">
    <reaction evidence="7">
        <text>L-cysteinyl-[protein] + hexadecanoyl-CoA = S-hexadecanoyl-L-cysteinyl-[protein] + CoA</text>
        <dbReference type="Rhea" id="RHEA:36683"/>
        <dbReference type="Rhea" id="RHEA-COMP:10131"/>
        <dbReference type="Rhea" id="RHEA-COMP:11032"/>
        <dbReference type="ChEBI" id="CHEBI:29950"/>
        <dbReference type="ChEBI" id="CHEBI:57287"/>
        <dbReference type="ChEBI" id="CHEBI:57379"/>
        <dbReference type="ChEBI" id="CHEBI:74151"/>
        <dbReference type="EC" id="2.3.1.225"/>
    </reaction>
</comment>
<name>A0ABD3TKU9_SINWO</name>
<proteinExistence type="inferred from homology"/>
<evidence type="ECO:0000256" key="1">
    <source>
        <dbReference type="ARBA" id="ARBA00004141"/>
    </source>
</evidence>
<evidence type="ECO:0000256" key="3">
    <source>
        <dbReference type="ARBA" id="ARBA00022692"/>
    </source>
</evidence>
<feature type="transmembrane region" description="Helical" evidence="7">
    <location>
        <begin position="60"/>
        <end position="79"/>
    </location>
</feature>
<evidence type="ECO:0000256" key="6">
    <source>
        <dbReference type="ARBA" id="ARBA00023315"/>
    </source>
</evidence>
<keyword evidence="2 7" id="KW-0808">Transferase</keyword>
<evidence type="ECO:0000259" key="8">
    <source>
        <dbReference type="Pfam" id="PF01529"/>
    </source>
</evidence>
<keyword evidence="5 7" id="KW-0472">Membrane</keyword>
<comment type="similarity">
    <text evidence="7">Belongs to the DHHC palmitoyltransferase family.</text>
</comment>
<protein>
    <recommendedName>
        <fullName evidence="7">Palmitoyltransferase</fullName>
        <ecNumber evidence="7">2.3.1.225</ecNumber>
    </recommendedName>
</protein>
<dbReference type="PROSITE" id="PS50216">
    <property type="entry name" value="DHHC"/>
    <property type="match status" value="1"/>
</dbReference>
<accession>A0ABD3TKU9</accession>
<evidence type="ECO:0000256" key="5">
    <source>
        <dbReference type="ARBA" id="ARBA00023136"/>
    </source>
</evidence>
<comment type="caution">
    <text evidence="9">The sequence shown here is derived from an EMBL/GenBank/DDBJ whole genome shotgun (WGS) entry which is preliminary data.</text>
</comment>
<keyword evidence="3 7" id="KW-0812">Transmembrane</keyword>
<dbReference type="GO" id="GO:0019706">
    <property type="term" value="F:protein-cysteine S-palmitoyltransferase activity"/>
    <property type="evidence" value="ECO:0007669"/>
    <property type="project" value="UniProtKB-EC"/>
</dbReference>
<dbReference type="Proteomes" id="UP001634394">
    <property type="component" value="Unassembled WGS sequence"/>
</dbReference>